<gene>
    <name evidence="2" type="ORF">TAV2_LOCUS944</name>
</gene>
<organism evidence="2 3">
    <name type="scientific">Thlaspi arvense</name>
    <name type="common">Field penny-cress</name>
    <dbReference type="NCBI Taxonomy" id="13288"/>
    <lineage>
        <taxon>Eukaryota</taxon>
        <taxon>Viridiplantae</taxon>
        <taxon>Streptophyta</taxon>
        <taxon>Embryophyta</taxon>
        <taxon>Tracheophyta</taxon>
        <taxon>Spermatophyta</taxon>
        <taxon>Magnoliopsida</taxon>
        <taxon>eudicotyledons</taxon>
        <taxon>Gunneridae</taxon>
        <taxon>Pentapetalae</taxon>
        <taxon>rosids</taxon>
        <taxon>malvids</taxon>
        <taxon>Brassicales</taxon>
        <taxon>Brassicaceae</taxon>
        <taxon>Thlaspideae</taxon>
        <taxon>Thlaspi</taxon>
    </lineage>
</organism>
<evidence type="ECO:0000313" key="2">
    <source>
        <dbReference type="EMBL" id="CAH2035449.1"/>
    </source>
</evidence>
<dbReference type="EMBL" id="OU466857">
    <property type="protein sequence ID" value="CAH2035449.1"/>
    <property type="molecule type" value="Genomic_DNA"/>
</dbReference>
<keyword evidence="3" id="KW-1185">Reference proteome</keyword>
<protein>
    <submittedName>
        <fullName evidence="2">Uncharacterized protein</fullName>
    </submittedName>
</protein>
<feature type="compositionally biased region" description="Acidic residues" evidence="1">
    <location>
        <begin position="99"/>
        <end position="111"/>
    </location>
</feature>
<feature type="compositionally biased region" description="Polar residues" evidence="1">
    <location>
        <begin position="88"/>
        <end position="98"/>
    </location>
</feature>
<evidence type="ECO:0000256" key="1">
    <source>
        <dbReference type="SAM" id="MobiDB-lite"/>
    </source>
</evidence>
<sequence length="145" mass="16909">FFIIDRIVHEYEEAKAKQKIRRTANFEIDVHIMVLMLTLIARINNCSTQIERPIRRAPTQLGYEYLQKAMKEDSQHFRELYQACSQENVASSSNAQEQNQEDDESYSDAEELVGTQEQQREFANNWRATIAANMWGDANDDGYQP</sequence>
<name>A0AAU9RCH2_THLAR</name>
<feature type="region of interest" description="Disordered" evidence="1">
    <location>
        <begin position="88"/>
        <end position="119"/>
    </location>
</feature>
<dbReference type="AlphaFoldDB" id="A0AAU9RCH2"/>
<feature type="non-terminal residue" evidence="2">
    <location>
        <position position="1"/>
    </location>
</feature>
<dbReference type="Proteomes" id="UP000836841">
    <property type="component" value="Chromosome 1"/>
</dbReference>
<proteinExistence type="predicted"/>
<evidence type="ECO:0000313" key="3">
    <source>
        <dbReference type="Proteomes" id="UP000836841"/>
    </source>
</evidence>
<feature type="non-terminal residue" evidence="2">
    <location>
        <position position="145"/>
    </location>
</feature>
<accession>A0AAU9RCH2</accession>
<reference evidence="2 3" key="1">
    <citation type="submission" date="2022-03" db="EMBL/GenBank/DDBJ databases">
        <authorList>
            <person name="Nunn A."/>
            <person name="Chopra R."/>
            <person name="Nunn A."/>
            <person name="Contreras Garrido A."/>
        </authorList>
    </citation>
    <scope>NUCLEOTIDE SEQUENCE [LARGE SCALE GENOMIC DNA]</scope>
</reference>